<organism evidence="1 2">
    <name type="scientific">Mycobacterium phage KSSJEB</name>
    <dbReference type="NCBI Taxonomy" id="2922216"/>
    <lineage>
        <taxon>Viruses</taxon>
        <taxon>Duplodnaviria</taxon>
        <taxon>Heunggongvirae</taxon>
        <taxon>Uroviricota</taxon>
        <taxon>Caudoviricetes</taxon>
        <taxon>Fromanvirus</taxon>
        <taxon>Fromanvirus kssjeb</taxon>
    </lineage>
</organism>
<dbReference type="Proteomes" id="UP000008421">
    <property type="component" value="Segment"/>
</dbReference>
<dbReference type="RefSeq" id="YP_009637506.1">
    <property type="nucleotide sequence ID" value="NC_042326.1"/>
</dbReference>
<dbReference type="GeneID" id="40234257"/>
<accession>G1D712</accession>
<name>G1D712_9CAUD</name>
<dbReference type="KEGG" id="vg:40234257"/>
<proteinExistence type="predicted"/>
<evidence type="ECO:0000313" key="1">
    <source>
        <dbReference type="EMBL" id="AEK10560.1"/>
    </source>
</evidence>
<evidence type="ECO:0000313" key="2">
    <source>
        <dbReference type="Proteomes" id="UP000008421"/>
    </source>
</evidence>
<gene>
    <name evidence="1" type="primary">68</name>
    <name evidence="1" type="ORF">PBI_KSSJEB_68</name>
</gene>
<keyword evidence="2" id="KW-1185">Reference proteome</keyword>
<sequence length="71" mass="7554">MLMKVVVLTVDSPEGIATSIHPDEDSAVEAVIGAYGDGGLFSGSDAENRLQDLMDLFGLTVYIDTFDTSWG</sequence>
<reference evidence="1 2" key="1">
    <citation type="journal article" date="2012" name="J. Virol.">
        <title>Complete Genome Sequences of 138 Mycobacteriophages.</title>
        <authorList>
            <consortium name="the Science Education Alliance Phage Hunters Advancing Genomics and Evolutionary Science Program"/>
            <consortium name="the KwaZulu-Natal Research Institute for Tuberculosis and HIV Mycobacterial Genetics Course Students"/>
            <consortium name="the Phage Hunters Integrating Research and Education Program"/>
            <person name="Hatfull G.F."/>
        </authorList>
    </citation>
    <scope>NUCLEOTIDE SEQUENCE [LARGE SCALE GENOMIC DNA]</scope>
    <source>
        <strain evidence="1">KSSJEB</strain>
    </source>
</reference>
<dbReference type="EMBL" id="JF937110">
    <property type="protein sequence ID" value="AEK10560.1"/>
    <property type="molecule type" value="Genomic_DNA"/>
</dbReference>
<protein>
    <submittedName>
        <fullName evidence="1">Uncharacterized protein</fullName>
    </submittedName>
</protein>